<dbReference type="STRING" id="104259.A0A0F7VFK9"/>
<dbReference type="OrthoDB" id="3433125at2759"/>
<name>A0A0F7VFK9_PENBI</name>
<feature type="region of interest" description="Disordered" evidence="1">
    <location>
        <begin position="471"/>
        <end position="505"/>
    </location>
</feature>
<organism evidence="2 3">
    <name type="scientific">Penicillium brasilianum</name>
    <dbReference type="NCBI Taxonomy" id="104259"/>
    <lineage>
        <taxon>Eukaryota</taxon>
        <taxon>Fungi</taxon>
        <taxon>Dikarya</taxon>
        <taxon>Ascomycota</taxon>
        <taxon>Pezizomycotina</taxon>
        <taxon>Eurotiomycetes</taxon>
        <taxon>Eurotiomycetidae</taxon>
        <taxon>Eurotiales</taxon>
        <taxon>Aspergillaceae</taxon>
        <taxon>Penicillium</taxon>
    </lineage>
</organism>
<feature type="compositionally biased region" description="Low complexity" evidence="1">
    <location>
        <begin position="58"/>
        <end position="69"/>
    </location>
</feature>
<dbReference type="Proteomes" id="UP000042958">
    <property type="component" value="Unassembled WGS sequence"/>
</dbReference>
<accession>A0A0F7VFK9</accession>
<gene>
    <name evidence="2" type="ORF">PMG11_04195</name>
</gene>
<feature type="region of interest" description="Disordered" evidence="1">
    <location>
        <begin position="431"/>
        <end position="458"/>
    </location>
</feature>
<sequence>MASGLGRKAVQGIAAGIGLVSEARSARKTKKRNQKERLDQGAVPENDMVIQEQRELPQQQQQQQQQQKQCEWYEVIVPCEPTAQQEAHHENPPTGSLEEQWALDEAQEELGHSAQGKENTPENDRPPEYVDQERLAHAFASTYPAPPPYSTIYDGSRPSLPQLSAPVVLPQRRPKNRDRGFIRAYAPTLNECGIDQEMFIDFLDTAEKACQAAKWLNAINLASIGTMWLPTVTGLAVSIAIQIATDVAIAADGRRKTNTFFDKMNKEFFQPRGLYCLLMTWNPELPDAPATTIDLNSFISKAADGGSLSGLERLRHKFKSSDGKAYGNIFPEVAPLVFPQIDQVASDKDAQKKFAGMKKKKQFVDGYLDKRAQAKFAAKNPDSHLTQGPKPTFNSRYADPNHVASSGDPLALITGGHLTLDKLSAMKGRGARGFTDQYQERRDYDSNPPAPHGRPFSLSDAINTIRDLRTPQNGASRAGYAEYAGPLPGGRGQDRSAENRDGGAGIGPFTPIAKLLKKKVLYLAIVNMPSEDEMSRAREALGHTA</sequence>
<feature type="region of interest" description="Disordered" evidence="1">
    <location>
        <begin position="378"/>
        <end position="401"/>
    </location>
</feature>
<feature type="region of interest" description="Disordered" evidence="1">
    <location>
        <begin position="108"/>
        <end position="128"/>
    </location>
</feature>
<keyword evidence="3" id="KW-1185">Reference proteome</keyword>
<dbReference type="PANTHER" id="PTHR38887:SF1">
    <property type="entry name" value="RAS MODIFICATION PROTEIN ERF4"/>
    <property type="match status" value="1"/>
</dbReference>
<dbReference type="InterPro" id="IPR053221">
    <property type="entry name" value="Burnettramic_acid_biosynth"/>
</dbReference>
<evidence type="ECO:0008006" key="4">
    <source>
        <dbReference type="Google" id="ProtNLM"/>
    </source>
</evidence>
<dbReference type="PANTHER" id="PTHR38887">
    <property type="entry name" value="CHROMOSOME 21, WHOLE GENOME SHOTGUN SEQUENCE"/>
    <property type="match status" value="1"/>
</dbReference>
<dbReference type="EMBL" id="CDHK01000003">
    <property type="protein sequence ID" value="CEO59521.1"/>
    <property type="molecule type" value="Genomic_DNA"/>
</dbReference>
<proteinExistence type="predicted"/>
<dbReference type="AlphaFoldDB" id="A0A0F7VFK9"/>
<reference evidence="3" key="1">
    <citation type="journal article" date="2015" name="Genome Announc.">
        <title>Draft genome sequence of the fungus Penicillium brasilianum MG11.</title>
        <authorList>
            <person name="Horn F."/>
            <person name="Linde J."/>
            <person name="Mattern D.J."/>
            <person name="Walther G."/>
            <person name="Guthke R."/>
            <person name="Brakhage A.A."/>
            <person name="Valiante V."/>
        </authorList>
    </citation>
    <scope>NUCLEOTIDE SEQUENCE [LARGE SCALE GENOMIC DNA]</scope>
    <source>
        <strain evidence="3">MG11</strain>
    </source>
</reference>
<evidence type="ECO:0000313" key="2">
    <source>
        <dbReference type="EMBL" id="CEO59521.1"/>
    </source>
</evidence>
<feature type="compositionally biased region" description="Basic and acidic residues" evidence="1">
    <location>
        <begin position="119"/>
        <end position="128"/>
    </location>
</feature>
<evidence type="ECO:0000313" key="3">
    <source>
        <dbReference type="Proteomes" id="UP000042958"/>
    </source>
</evidence>
<feature type="compositionally biased region" description="Basic and acidic residues" evidence="1">
    <location>
        <begin position="492"/>
        <end position="501"/>
    </location>
</feature>
<protein>
    <recommendedName>
        <fullName evidence="4">FAD binding domain protein</fullName>
    </recommendedName>
</protein>
<evidence type="ECO:0000256" key="1">
    <source>
        <dbReference type="SAM" id="MobiDB-lite"/>
    </source>
</evidence>
<feature type="region of interest" description="Disordered" evidence="1">
    <location>
        <begin position="16"/>
        <end position="69"/>
    </location>
</feature>